<dbReference type="Proteomes" id="UP000540698">
    <property type="component" value="Unassembled WGS sequence"/>
</dbReference>
<dbReference type="AlphaFoldDB" id="A0A7X6R7D8"/>
<organism evidence="1 2">
    <name type="scientific">Nocardia gamkensis</name>
    <dbReference type="NCBI Taxonomy" id="352869"/>
    <lineage>
        <taxon>Bacteria</taxon>
        <taxon>Bacillati</taxon>
        <taxon>Actinomycetota</taxon>
        <taxon>Actinomycetes</taxon>
        <taxon>Mycobacteriales</taxon>
        <taxon>Nocardiaceae</taxon>
        <taxon>Nocardia</taxon>
    </lineage>
</organism>
<accession>A0A7X6R7D8</accession>
<dbReference type="RefSeq" id="WP_157114272.1">
    <property type="nucleotide sequence ID" value="NZ_JAAXOS010000031.1"/>
</dbReference>
<sequence length="56" mass="6218">MTGHPHGAAQNLLDRDRLFTDRIRNETTRLHLPAIEIDTSMAEADLTDSVGRAFGL</sequence>
<evidence type="ECO:0000313" key="2">
    <source>
        <dbReference type="Proteomes" id="UP000540698"/>
    </source>
</evidence>
<proteinExistence type="predicted"/>
<reference evidence="1 2" key="1">
    <citation type="submission" date="2020-04" db="EMBL/GenBank/DDBJ databases">
        <title>MicrobeNet Type strains.</title>
        <authorList>
            <person name="Nicholson A.C."/>
        </authorList>
    </citation>
    <scope>NUCLEOTIDE SEQUENCE [LARGE SCALE GENOMIC DNA]</scope>
    <source>
        <strain evidence="1 2">DSM 44956</strain>
    </source>
</reference>
<dbReference type="EMBL" id="JAAXOS010000031">
    <property type="protein sequence ID" value="NKY31361.1"/>
    <property type="molecule type" value="Genomic_DNA"/>
</dbReference>
<evidence type="ECO:0000313" key="1">
    <source>
        <dbReference type="EMBL" id="NKY31361.1"/>
    </source>
</evidence>
<name>A0A7X6R7D8_9NOCA</name>
<gene>
    <name evidence="1" type="ORF">HGB38_34995</name>
</gene>
<keyword evidence="2" id="KW-1185">Reference proteome</keyword>
<protein>
    <submittedName>
        <fullName evidence="1">Uncharacterized protein</fullName>
    </submittedName>
</protein>
<comment type="caution">
    <text evidence="1">The sequence shown here is derived from an EMBL/GenBank/DDBJ whole genome shotgun (WGS) entry which is preliminary data.</text>
</comment>